<evidence type="ECO:0000313" key="3">
    <source>
        <dbReference type="Proteomes" id="UP000679848"/>
    </source>
</evidence>
<dbReference type="AlphaFoldDB" id="A0A810Q8W5"/>
<name>A0A810Q8W5_9FIRM</name>
<dbReference type="EMBL" id="AP023420">
    <property type="protein sequence ID" value="BCK84698.1"/>
    <property type="molecule type" value="Genomic_DNA"/>
</dbReference>
<dbReference type="RefSeq" id="WP_213543265.1">
    <property type="nucleotide sequence ID" value="NZ_AP023420.1"/>
</dbReference>
<dbReference type="KEGG" id="pfaa:MM59RIKEN_20170"/>
<organism evidence="2 3">
    <name type="scientific">Pusillibacter faecalis</name>
    <dbReference type="NCBI Taxonomy" id="2714358"/>
    <lineage>
        <taxon>Bacteria</taxon>
        <taxon>Bacillati</taxon>
        <taxon>Bacillota</taxon>
        <taxon>Clostridia</taxon>
        <taxon>Eubacteriales</taxon>
        <taxon>Oscillospiraceae</taxon>
        <taxon>Pusillibacter</taxon>
    </lineage>
</organism>
<keyword evidence="3" id="KW-1185">Reference proteome</keyword>
<accession>A0A810Q8W5</accession>
<dbReference type="InterPro" id="IPR037126">
    <property type="entry name" value="PdaC/RsiV-like_sf"/>
</dbReference>
<gene>
    <name evidence="2" type="ORF">MM59RIKEN_20170</name>
</gene>
<dbReference type="Pfam" id="PF11738">
    <property type="entry name" value="DUF3298"/>
    <property type="match status" value="1"/>
</dbReference>
<evidence type="ECO:0000259" key="1">
    <source>
        <dbReference type="Pfam" id="PF11738"/>
    </source>
</evidence>
<dbReference type="InterPro" id="IPR021729">
    <property type="entry name" value="DUF3298"/>
</dbReference>
<feature type="domain" description="DUF3298" evidence="1">
    <location>
        <begin position="137"/>
        <end position="209"/>
    </location>
</feature>
<evidence type="ECO:0000313" key="2">
    <source>
        <dbReference type="EMBL" id="BCK84698.1"/>
    </source>
</evidence>
<protein>
    <recommendedName>
        <fullName evidence="1">DUF3298 domain-containing protein</fullName>
    </recommendedName>
</protein>
<dbReference type="Gene3D" id="3.90.640.20">
    <property type="entry name" value="Heat-shock cognate protein, ATPase"/>
    <property type="match status" value="1"/>
</dbReference>
<sequence>MTIEPYSAEREWTVEGIPVLTATVSVPHPVPEKEWRRMRRYYQLQCRSYLRYCEKWLLPQAETEYREALAASAPLPCFRAELNYCITYQDDRFLSLYTYSREVTVPGPPLVTRRGDTWDLASGYPVPLSAWFPQSRSWKRRLLDFAAEEIRAQERAGVARYREGWSRELRRRFNPQNYYLTAEGLVFFFPMYAIAPSVEGIPTFLFPYDRKGPEKQA</sequence>
<proteinExistence type="predicted"/>
<reference evidence="2" key="1">
    <citation type="submission" date="2020-09" db="EMBL/GenBank/DDBJ databases">
        <title>New species isolated from human feces.</title>
        <authorList>
            <person name="Kitahara M."/>
            <person name="Shigeno Y."/>
            <person name="Shime M."/>
            <person name="Matsumoto Y."/>
            <person name="Nakamura S."/>
            <person name="Motooka D."/>
            <person name="Fukuoka S."/>
            <person name="Nishikawa H."/>
            <person name="Benno Y."/>
        </authorList>
    </citation>
    <scope>NUCLEOTIDE SEQUENCE</scope>
    <source>
        <strain evidence="2">MM59</strain>
    </source>
</reference>
<dbReference type="Proteomes" id="UP000679848">
    <property type="component" value="Chromosome"/>
</dbReference>